<accession>A0A2N8KK38</accession>
<dbReference type="AlphaFoldDB" id="A0A2N8KK38"/>
<evidence type="ECO:0000313" key="2">
    <source>
        <dbReference type="Proteomes" id="UP000235994"/>
    </source>
</evidence>
<sequence length="144" mass="15930">MAYIDQAKKAGIAAELKKCMPKDWKYSLAIRHHAEIVMTIMAAPADIIGELNAVAKAAAERRGQPFHAIQNGHVQLGHVTNHITAQFPANSEIRPVLENALMALKSAGWYDNSDPQVDHFDTAYHYSINIGRWDKPFHSTSAPS</sequence>
<proteinExistence type="predicted"/>
<dbReference type="Proteomes" id="UP000235994">
    <property type="component" value="Unassembled WGS sequence"/>
</dbReference>
<reference evidence="1 2" key="1">
    <citation type="submission" date="2018-01" db="EMBL/GenBank/DDBJ databases">
        <title>The draft genome of an aniline degradation strain ANB-1.</title>
        <authorList>
            <person name="Zhang L."/>
            <person name="Jiang J."/>
        </authorList>
    </citation>
    <scope>NUCLEOTIDE SEQUENCE [LARGE SCALE GENOMIC DNA]</scope>
    <source>
        <strain evidence="1 2">ANB-1</strain>
    </source>
</reference>
<dbReference type="EMBL" id="POQS01000002">
    <property type="protein sequence ID" value="PND33817.1"/>
    <property type="molecule type" value="Genomic_DNA"/>
</dbReference>
<organism evidence="1 2">
    <name type="scientific">Achromobacter pulmonis</name>
    <dbReference type="NCBI Taxonomy" id="1389932"/>
    <lineage>
        <taxon>Bacteria</taxon>
        <taxon>Pseudomonadati</taxon>
        <taxon>Pseudomonadota</taxon>
        <taxon>Betaproteobacteria</taxon>
        <taxon>Burkholderiales</taxon>
        <taxon>Alcaligenaceae</taxon>
        <taxon>Achromobacter</taxon>
    </lineage>
</organism>
<dbReference type="RefSeq" id="WP_102771898.1">
    <property type="nucleotide sequence ID" value="NZ_POQS01000002.1"/>
</dbReference>
<comment type="caution">
    <text evidence="1">The sequence shown here is derived from an EMBL/GenBank/DDBJ whole genome shotgun (WGS) entry which is preliminary data.</text>
</comment>
<protein>
    <submittedName>
        <fullName evidence="1">Uncharacterized protein</fullName>
    </submittedName>
</protein>
<name>A0A2N8KK38_9BURK</name>
<gene>
    <name evidence="1" type="ORF">C1I89_06005</name>
</gene>
<keyword evidence="2" id="KW-1185">Reference proteome</keyword>
<evidence type="ECO:0000313" key="1">
    <source>
        <dbReference type="EMBL" id="PND33817.1"/>
    </source>
</evidence>